<protein>
    <submittedName>
        <fullName evidence="2">Uncharacterized protein</fullName>
    </submittedName>
</protein>
<name>A0ABX0KDY0_9PROT</name>
<keyword evidence="3" id="KW-1185">Reference proteome</keyword>
<keyword evidence="1" id="KW-0812">Transmembrane</keyword>
<dbReference type="EMBL" id="WOSW01000025">
    <property type="protein sequence ID" value="NHO33318.1"/>
    <property type="molecule type" value="Genomic_DNA"/>
</dbReference>
<reference evidence="2 3" key="1">
    <citation type="journal article" date="2020" name="Int. J. Syst. Evol. Microbiol.">
        <title>Novel acetic acid bacteria from cider fermentations: Acetobacter conturbans sp. nov. and Acetobacter fallax sp. nov.</title>
        <authorList>
            <person name="Sombolestani A.S."/>
            <person name="Cleenwerck I."/>
            <person name="Cnockaert M."/>
            <person name="Borremans W."/>
            <person name="Wieme A.D."/>
            <person name="De Vuyst L."/>
            <person name="Vandamme P."/>
        </authorList>
    </citation>
    <scope>NUCLEOTIDE SEQUENCE [LARGE SCALE GENOMIC DNA]</scope>
    <source>
        <strain evidence="2 3">LMG 1637</strain>
    </source>
</reference>
<accession>A0ABX0KDY0</accession>
<organism evidence="2 3">
    <name type="scientific">Acetobacter fallax</name>
    <dbReference type="NCBI Taxonomy" id="1737473"/>
    <lineage>
        <taxon>Bacteria</taxon>
        <taxon>Pseudomonadati</taxon>
        <taxon>Pseudomonadota</taxon>
        <taxon>Alphaproteobacteria</taxon>
        <taxon>Acetobacterales</taxon>
        <taxon>Acetobacteraceae</taxon>
        <taxon>Acetobacter</taxon>
    </lineage>
</organism>
<proteinExistence type="predicted"/>
<keyword evidence="1" id="KW-1133">Transmembrane helix</keyword>
<evidence type="ECO:0000313" key="3">
    <source>
        <dbReference type="Proteomes" id="UP000615326"/>
    </source>
</evidence>
<dbReference type="RefSeq" id="WP_173577839.1">
    <property type="nucleotide sequence ID" value="NZ_WOSW01000025.1"/>
</dbReference>
<dbReference type="Proteomes" id="UP000615326">
    <property type="component" value="Unassembled WGS sequence"/>
</dbReference>
<comment type="caution">
    <text evidence="2">The sequence shown here is derived from an EMBL/GenBank/DDBJ whole genome shotgun (WGS) entry which is preliminary data.</text>
</comment>
<gene>
    <name evidence="2" type="ORF">GOB84_12235</name>
</gene>
<evidence type="ECO:0000313" key="2">
    <source>
        <dbReference type="EMBL" id="NHO33318.1"/>
    </source>
</evidence>
<feature type="transmembrane region" description="Helical" evidence="1">
    <location>
        <begin position="20"/>
        <end position="42"/>
    </location>
</feature>
<evidence type="ECO:0000256" key="1">
    <source>
        <dbReference type="SAM" id="Phobius"/>
    </source>
</evidence>
<sequence length="93" mass="10140">MWSETDTDIARLRKIGRGSLRAGALIVAIALVSLMCGCTRPVKLICPSLMTYSASDESTLRQELASAALPETHRFVRDYGGLRDQVRACQAAQ</sequence>
<keyword evidence="1" id="KW-0472">Membrane</keyword>